<name>A0A0A8YDR0_ARUDO</name>
<protein>
    <submittedName>
        <fullName evidence="1">Uncharacterized protein</fullName>
    </submittedName>
</protein>
<reference evidence="1" key="2">
    <citation type="journal article" date="2015" name="Data Brief">
        <title>Shoot transcriptome of the giant reed, Arundo donax.</title>
        <authorList>
            <person name="Barrero R.A."/>
            <person name="Guerrero F.D."/>
            <person name="Moolhuijzen P."/>
            <person name="Goolsby J.A."/>
            <person name="Tidwell J."/>
            <person name="Bellgard S.E."/>
            <person name="Bellgard M.I."/>
        </authorList>
    </citation>
    <scope>NUCLEOTIDE SEQUENCE</scope>
    <source>
        <tissue evidence="1">Shoot tissue taken approximately 20 cm above the soil surface</tissue>
    </source>
</reference>
<reference evidence="1" key="1">
    <citation type="submission" date="2014-09" db="EMBL/GenBank/DDBJ databases">
        <authorList>
            <person name="Magalhaes I.L.F."/>
            <person name="Oliveira U."/>
            <person name="Santos F.R."/>
            <person name="Vidigal T.H.D.A."/>
            <person name="Brescovit A.D."/>
            <person name="Santos A.J."/>
        </authorList>
    </citation>
    <scope>NUCLEOTIDE SEQUENCE</scope>
    <source>
        <tissue evidence="1">Shoot tissue taken approximately 20 cm above the soil surface</tissue>
    </source>
</reference>
<accession>A0A0A8YDR0</accession>
<evidence type="ECO:0000313" key="1">
    <source>
        <dbReference type="EMBL" id="JAD23698.1"/>
    </source>
</evidence>
<organism evidence="1">
    <name type="scientific">Arundo donax</name>
    <name type="common">Giant reed</name>
    <name type="synonym">Donax arundinaceus</name>
    <dbReference type="NCBI Taxonomy" id="35708"/>
    <lineage>
        <taxon>Eukaryota</taxon>
        <taxon>Viridiplantae</taxon>
        <taxon>Streptophyta</taxon>
        <taxon>Embryophyta</taxon>
        <taxon>Tracheophyta</taxon>
        <taxon>Spermatophyta</taxon>
        <taxon>Magnoliopsida</taxon>
        <taxon>Liliopsida</taxon>
        <taxon>Poales</taxon>
        <taxon>Poaceae</taxon>
        <taxon>PACMAD clade</taxon>
        <taxon>Arundinoideae</taxon>
        <taxon>Arundineae</taxon>
        <taxon>Arundo</taxon>
    </lineage>
</organism>
<dbReference type="EMBL" id="GBRH01274197">
    <property type="protein sequence ID" value="JAD23698.1"/>
    <property type="molecule type" value="Transcribed_RNA"/>
</dbReference>
<proteinExistence type="predicted"/>
<sequence>MLSAVILKLTHSITAMHKPQAHYQVQP</sequence>
<dbReference type="AlphaFoldDB" id="A0A0A8YDR0"/>